<evidence type="ECO:0000259" key="2">
    <source>
        <dbReference type="Pfam" id="PF02833"/>
    </source>
</evidence>
<dbReference type="AlphaFoldDB" id="A0ABD3N9F3"/>
<dbReference type="Gene3D" id="3.10.310.20">
    <property type="entry name" value="DHHA2 domain"/>
    <property type="match status" value="1"/>
</dbReference>
<feature type="compositionally biased region" description="Basic and acidic residues" evidence="1">
    <location>
        <begin position="1"/>
        <end position="10"/>
    </location>
</feature>
<sequence length="1051" mass="116080">MPRLSDHRDGSSSSSAAARGEGEDVVASSAVVGDHDRDRRAGNDYVDDGGPVHVRENSTFSELAAAMVPAYFQWTVDLCAYTIARASSSSSSSSSSGDNATDDVDVDIDDSDGGDRTSAMPGEVYALRKTMLRTRDLLDVFSPVYSRRSSLDDYDGWASTTRIIRWGGGRGQRVELDVESDGRTGGNSRRRKNSSTTSRSSSSSSSSSSRRRRRKRREDGGKKRGGHANDDGGGGAAERSRPPPSSVHVAGGGVGSSLGSSLGRFLGWGLEAIGDWKVGKREEKEQTTTTTRGGKDGEAIIHDLWGTLRGFLDDGYMLLGDFQDLDHANVTYPPERLLSYQRRIWEWRAGFMTFVETNGPIVSFYLSLPCIGDRMRPSSSRRDGRCSHVHRRPSHLFWGNASADDLPDGNADAASIALGRLGYLQLGRAEAYLRDALAYEYVLNSTGIPPEIDATTNETGGEDVDDDLKEGGDEDDGGGLVDVHAIYHNVRKELRSFLDELDMFGGLLLPGTSVIPEIARDGPSIVSANVHIDEERRELIDRAIHALSKMKAMLGDLNDDYVAYSMYKEWDVYPEEVLVLGTRVENRWKDFRAWANEVGLFAKIEFLRGCLFPDESLSTEIEDEGKEVEEKTVTSDLLSHNLESFLIERKTNPTDHVVLGNDAGDADSIISAITLAYIESRHSTGLGNATPIVSIPKDEFTHERPETNLLFQLAGLKDNVTEILLFIEDLRDILDEDMRGGGLLSRSVSLVDHNTLNDPLLTFQENIIVTEILDHHEDEHKYEETCSGDHRIIAFDNGHVLVASTTTLVAERLRLEKYPIPYPASIGTLLLGVILLDSINLDESLGKVTERDREAVADLLTNTDWSAAVQSSHIRINDSGGITVDTNDLFNKLQLSKYNPKYWDELPVPRALASDYKHFGDDGERKESEFGIASILMKGEDFMNKDGFDKATLEFMHTAHISFLGIIFVFYDEGSVLHKQLAFISSDGNLEELINSLLISDAYKSVNLQLEEVSILSEADRSLKIRLFDQENLAPSRKQIGPMLEDYFGSV</sequence>
<evidence type="ECO:0000256" key="1">
    <source>
        <dbReference type="SAM" id="MobiDB-lite"/>
    </source>
</evidence>
<feature type="region of interest" description="Disordered" evidence="1">
    <location>
        <begin position="450"/>
        <end position="475"/>
    </location>
</feature>
<evidence type="ECO:0000313" key="4">
    <source>
        <dbReference type="Proteomes" id="UP001530315"/>
    </source>
</evidence>
<proteinExistence type="predicted"/>
<comment type="caution">
    <text evidence="3">The sequence shown here is derived from an EMBL/GenBank/DDBJ whole genome shotgun (WGS) entry which is preliminary data.</text>
</comment>
<protein>
    <recommendedName>
        <fullName evidence="2">DHHA2 domain-containing protein</fullName>
    </recommendedName>
</protein>
<gene>
    <name evidence="3" type="ORF">ACHAW5_007343</name>
</gene>
<reference evidence="3 4" key="1">
    <citation type="submission" date="2024-10" db="EMBL/GenBank/DDBJ databases">
        <title>Updated reference genomes for cyclostephanoid diatoms.</title>
        <authorList>
            <person name="Roberts W.R."/>
            <person name="Alverson A.J."/>
        </authorList>
    </citation>
    <scope>NUCLEOTIDE SEQUENCE [LARGE SCALE GENOMIC DNA]</scope>
    <source>
        <strain evidence="3 4">AJA276-08</strain>
    </source>
</reference>
<evidence type="ECO:0000313" key="3">
    <source>
        <dbReference type="EMBL" id="KAL3771641.1"/>
    </source>
</evidence>
<dbReference type="SUPFAM" id="SSF64182">
    <property type="entry name" value="DHH phosphoesterases"/>
    <property type="match status" value="1"/>
</dbReference>
<name>A0ABD3N9F3_9STRA</name>
<feature type="compositionally biased region" description="Low complexity" evidence="1">
    <location>
        <begin position="194"/>
        <end position="208"/>
    </location>
</feature>
<dbReference type="PANTHER" id="PTHR12112">
    <property type="entry name" value="BNIP - RELATED"/>
    <property type="match status" value="1"/>
</dbReference>
<dbReference type="PANTHER" id="PTHR12112:SF39">
    <property type="entry name" value="EG:152A3.5 PROTEIN (FBGN0003116_PN PROTEIN)"/>
    <property type="match status" value="1"/>
</dbReference>
<feature type="compositionally biased region" description="Basic and acidic residues" evidence="1">
    <location>
        <begin position="33"/>
        <end position="42"/>
    </location>
</feature>
<dbReference type="Gene3D" id="3.90.1640.10">
    <property type="entry name" value="inorganic pyrophosphatase (n-terminal core)"/>
    <property type="match status" value="1"/>
</dbReference>
<organism evidence="3 4">
    <name type="scientific">Stephanodiscus triporus</name>
    <dbReference type="NCBI Taxonomy" id="2934178"/>
    <lineage>
        <taxon>Eukaryota</taxon>
        <taxon>Sar</taxon>
        <taxon>Stramenopiles</taxon>
        <taxon>Ochrophyta</taxon>
        <taxon>Bacillariophyta</taxon>
        <taxon>Coscinodiscophyceae</taxon>
        <taxon>Thalassiosirophycidae</taxon>
        <taxon>Stephanodiscales</taxon>
        <taxon>Stephanodiscaceae</taxon>
        <taxon>Stephanodiscus</taxon>
    </lineage>
</organism>
<dbReference type="InterPro" id="IPR038222">
    <property type="entry name" value="DHHA2_dom_sf"/>
</dbReference>
<feature type="compositionally biased region" description="Basic and acidic residues" evidence="1">
    <location>
        <begin position="217"/>
        <end position="230"/>
    </location>
</feature>
<accession>A0ABD3N9F3</accession>
<dbReference type="Pfam" id="PF02833">
    <property type="entry name" value="DHHA2"/>
    <property type="match status" value="1"/>
</dbReference>
<feature type="domain" description="DHHA2" evidence="2">
    <location>
        <begin position="905"/>
        <end position="1046"/>
    </location>
</feature>
<feature type="compositionally biased region" description="Acidic residues" evidence="1">
    <location>
        <begin position="100"/>
        <end position="112"/>
    </location>
</feature>
<dbReference type="InterPro" id="IPR038763">
    <property type="entry name" value="DHH_sf"/>
</dbReference>
<feature type="compositionally biased region" description="Acidic residues" evidence="1">
    <location>
        <begin position="460"/>
        <end position="475"/>
    </location>
</feature>
<feature type="region of interest" description="Disordered" evidence="1">
    <location>
        <begin position="175"/>
        <end position="253"/>
    </location>
</feature>
<dbReference type="Proteomes" id="UP001530315">
    <property type="component" value="Unassembled WGS sequence"/>
</dbReference>
<keyword evidence="4" id="KW-1185">Reference proteome</keyword>
<dbReference type="InterPro" id="IPR004097">
    <property type="entry name" value="DHHA2"/>
</dbReference>
<feature type="region of interest" description="Disordered" evidence="1">
    <location>
        <begin position="88"/>
        <end position="121"/>
    </location>
</feature>
<dbReference type="EMBL" id="JALLAZ020001599">
    <property type="protein sequence ID" value="KAL3771641.1"/>
    <property type="molecule type" value="Genomic_DNA"/>
</dbReference>
<feature type="region of interest" description="Disordered" evidence="1">
    <location>
        <begin position="1"/>
        <end position="52"/>
    </location>
</feature>